<sequence>MTHAAVSTAQQLSLRSPKSRPSYPSQHASIPYQHSLPTPTEDYVTEEEHYRLRSYTTPVHTSMPSDAYAQMALAEKIREANYALVHSWGKFLIGGVVRELGDKTSFAHAIRLISLIDIPADFCISPADEPLGPSSDPTRVIVIVSPSGLIIDIGIFDSDGPVFCKGCVVCGQYLPTALATN</sequence>
<reference evidence="1" key="1">
    <citation type="submission" date="2022-07" db="EMBL/GenBank/DDBJ databases">
        <title>Phylogenomic reconstructions and comparative analyses of Kickxellomycotina fungi.</title>
        <authorList>
            <person name="Reynolds N.K."/>
            <person name="Stajich J.E."/>
            <person name="Barry K."/>
            <person name="Grigoriev I.V."/>
            <person name="Crous P."/>
            <person name="Smith M.E."/>
        </authorList>
    </citation>
    <scope>NUCLEOTIDE SEQUENCE</scope>
    <source>
        <strain evidence="1">CBS 190363</strain>
    </source>
</reference>
<accession>A0ACC1M449</accession>
<organism evidence="1 2">
    <name type="scientific">Coemansia aciculifera</name>
    <dbReference type="NCBI Taxonomy" id="417176"/>
    <lineage>
        <taxon>Eukaryota</taxon>
        <taxon>Fungi</taxon>
        <taxon>Fungi incertae sedis</taxon>
        <taxon>Zoopagomycota</taxon>
        <taxon>Kickxellomycotina</taxon>
        <taxon>Kickxellomycetes</taxon>
        <taxon>Kickxellales</taxon>
        <taxon>Kickxellaceae</taxon>
        <taxon>Coemansia</taxon>
    </lineage>
</organism>
<protein>
    <submittedName>
        <fullName evidence="1">Uncharacterized protein</fullName>
    </submittedName>
</protein>
<comment type="caution">
    <text evidence="1">The sequence shown here is derived from an EMBL/GenBank/DDBJ whole genome shotgun (WGS) entry which is preliminary data.</text>
</comment>
<evidence type="ECO:0000313" key="2">
    <source>
        <dbReference type="Proteomes" id="UP001139981"/>
    </source>
</evidence>
<dbReference type="EMBL" id="JANBVB010000262">
    <property type="protein sequence ID" value="KAJ2895720.1"/>
    <property type="molecule type" value="Genomic_DNA"/>
</dbReference>
<evidence type="ECO:0000313" key="1">
    <source>
        <dbReference type="EMBL" id="KAJ2895720.1"/>
    </source>
</evidence>
<dbReference type="Proteomes" id="UP001139981">
    <property type="component" value="Unassembled WGS sequence"/>
</dbReference>
<keyword evidence="2" id="KW-1185">Reference proteome</keyword>
<gene>
    <name evidence="1" type="ORF">IWW38_002222</name>
</gene>
<proteinExistence type="predicted"/>
<name>A0ACC1M449_9FUNG</name>